<dbReference type="EMBL" id="GBRH01268060">
    <property type="protein sequence ID" value="JAD29835.1"/>
    <property type="molecule type" value="Transcribed_RNA"/>
</dbReference>
<reference evidence="1" key="1">
    <citation type="submission" date="2014-09" db="EMBL/GenBank/DDBJ databases">
        <authorList>
            <person name="Magalhaes I.L.F."/>
            <person name="Oliveira U."/>
            <person name="Santos F.R."/>
            <person name="Vidigal T.H.D.A."/>
            <person name="Brescovit A.D."/>
            <person name="Santos A.J."/>
        </authorList>
    </citation>
    <scope>NUCLEOTIDE SEQUENCE</scope>
    <source>
        <tissue evidence="1">Shoot tissue taken approximately 20 cm above the soil surface</tissue>
    </source>
</reference>
<reference evidence="1" key="2">
    <citation type="journal article" date="2015" name="Data Brief">
        <title>Shoot transcriptome of the giant reed, Arundo donax.</title>
        <authorList>
            <person name="Barrero R.A."/>
            <person name="Guerrero F.D."/>
            <person name="Moolhuijzen P."/>
            <person name="Goolsby J.A."/>
            <person name="Tidwell J."/>
            <person name="Bellgard S.E."/>
            <person name="Bellgard M.I."/>
        </authorList>
    </citation>
    <scope>NUCLEOTIDE SEQUENCE</scope>
    <source>
        <tissue evidence="1">Shoot tissue taken approximately 20 cm above the soil surface</tissue>
    </source>
</reference>
<name>A0A0A8YZC1_ARUDO</name>
<accession>A0A0A8YZC1</accession>
<sequence>MCQDSNGSIQHQTTLPVIHSNSIQARFLCFHPQLSSGTLSKQVYYSS</sequence>
<dbReference type="AlphaFoldDB" id="A0A0A8YZC1"/>
<proteinExistence type="predicted"/>
<evidence type="ECO:0000313" key="1">
    <source>
        <dbReference type="EMBL" id="JAD29835.1"/>
    </source>
</evidence>
<protein>
    <submittedName>
        <fullName evidence="1">Uncharacterized protein</fullName>
    </submittedName>
</protein>
<organism evidence="1">
    <name type="scientific">Arundo donax</name>
    <name type="common">Giant reed</name>
    <name type="synonym">Donax arundinaceus</name>
    <dbReference type="NCBI Taxonomy" id="35708"/>
    <lineage>
        <taxon>Eukaryota</taxon>
        <taxon>Viridiplantae</taxon>
        <taxon>Streptophyta</taxon>
        <taxon>Embryophyta</taxon>
        <taxon>Tracheophyta</taxon>
        <taxon>Spermatophyta</taxon>
        <taxon>Magnoliopsida</taxon>
        <taxon>Liliopsida</taxon>
        <taxon>Poales</taxon>
        <taxon>Poaceae</taxon>
        <taxon>PACMAD clade</taxon>
        <taxon>Arundinoideae</taxon>
        <taxon>Arundineae</taxon>
        <taxon>Arundo</taxon>
    </lineage>
</organism>